<dbReference type="SUPFAM" id="SSF143100">
    <property type="entry name" value="TTHA1013/TTHA0281-like"/>
    <property type="match status" value="1"/>
</dbReference>
<organism evidence="1 2">
    <name type="scientific">Pseudolysobacter antarcticus</name>
    <dbReference type="NCBI Taxonomy" id="2511995"/>
    <lineage>
        <taxon>Bacteria</taxon>
        <taxon>Pseudomonadati</taxon>
        <taxon>Pseudomonadota</taxon>
        <taxon>Gammaproteobacteria</taxon>
        <taxon>Lysobacterales</taxon>
        <taxon>Rhodanobacteraceae</taxon>
        <taxon>Pseudolysobacter</taxon>
    </lineage>
</organism>
<sequence>MNNTMSYKSYTASMSFDAEDKIIVGRVLDIDDIISFHGESVTEFETNFRMVVDDYISACEKLGAAPEKPASGKLMLRVAPNVHAAALKAAARSGVSLNKWAEQALSAASRKASGQKQTRGQAGTP</sequence>
<dbReference type="Pfam" id="PF05534">
    <property type="entry name" value="HicB"/>
    <property type="match status" value="1"/>
</dbReference>
<dbReference type="OrthoDB" id="5297106at2"/>
<dbReference type="Proteomes" id="UP000291562">
    <property type="component" value="Chromosome"/>
</dbReference>
<dbReference type="InterPro" id="IPR008651">
    <property type="entry name" value="Uncharacterised_HicB"/>
</dbReference>
<gene>
    <name evidence="1" type="ORF">ELE36_18615</name>
</gene>
<reference evidence="1 2" key="1">
    <citation type="submission" date="2019-01" db="EMBL/GenBank/DDBJ databases">
        <title>Pseudolysobacter antarctica gen. nov., sp. nov., isolated from Fildes Peninsula, Antarctica.</title>
        <authorList>
            <person name="Wei Z."/>
            <person name="Peng F."/>
        </authorList>
    </citation>
    <scope>NUCLEOTIDE SEQUENCE [LARGE SCALE GENOMIC DNA]</scope>
    <source>
        <strain evidence="1 2">AQ6-296</strain>
    </source>
</reference>
<evidence type="ECO:0000313" key="2">
    <source>
        <dbReference type="Proteomes" id="UP000291562"/>
    </source>
</evidence>
<keyword evidence="2" id="KW-1185">Reference proteome</keyword>
<dbReference type="AlphaFoldDB" id="A0A411HP17"/>
<proteinExistence type="predicted"/>
<name>A0A411HP17_9GAMM</name>
<evidence type="ECO:0000313" key="1">
    <source>
        <dbReference type="EMBL" id="QBB72216.1"/>
    </source>
</evidence>
<accession>A0A411HP17</accession>
<dbReference type="InterPro" id="IPR010985">
    <property type="entry name" value="Ribbon_hlx_hlx"/>
</dbReference>
<protein>
    <submittedName>
        <fullName evidence="1">Type II toxin-antitoxin system HicB family antitoxin</fullName>
    </submittedName>
</protein>
<dbReference type="InterPro" id="IPR035069">
    <property type="entry name" value="TTHA1013/TTHA0281-like"/>
</dbReference>
<dbReference type="RefSeq" id="WP_129835971.1">
    <property type="nucleotide sequence ID" value="NZ_CP035704.1"/>
</dbReference>
<dbReference type="EMBL" id="CP035704">
    <property type="protein sequence ID" value="QBB72216.1"/>
    <property type="molecule type" value="Genomic_DNA"/>
</dbReference>
<dbReference type="GO" id="GO:0006355">
    <property type="term" value="P:regulation of DNA-templated transcription"/>
    <property type="evidence" value="ECO:0007669"/>
    <property type="project" value="InterPro"/>
</dbReference>
<dbReference type="SUPFAM" id="SSF47598">
    <property type="entry name" value="Ribbon-helix-helix"/>
    <property type="match status" value="1"/>
</dbReference>
<dbReference type="KEGG" id="xbc:ELE36_18615"/>